<dbReference type="EMBL" id="JBCNJP010000024">
    <property type="protein sequence ID" value="KAK9056473.1"/>
    <property type="molecule type" value="Genomic_DNA"/>
</dbReference>
<accession>A0AAP0GN69</accession>
<dbReference type="GO" id="GO:0003676">
    <property type="term" value="F:nucleic acid binding"/>
    <property type="evidence" value="ECO:0007669"/>
    <property type="project" value="InterPro"/>
</dbReference>
<keyword evidence="2" id="KW-1185">Reference proteome</keyword>
<proteinExistence type="predicted"/>
<comment type="caution">
    <text evidence="1">The sequence shown here is derived from an EMBL/GenBank/DDBJ whole genome shotgun (WGS) entry which is preliminary data.</text>
</comment>
<dbReference type="AlphaFoldDB" id="A0AAP0GN69"/>
<evidence type="ECO:0000313" key="2">
    <source>
        <dbReference type="Proteomes" id="UP001408789"/>
    </source>
</evidence>
<protein>
    <submittedName>
        <fullName evidence="1">Uncharacterized protein</fullName>
    </submittedName>
</protein>
<evidence type="ECO:0000313" key="1">
    <source>
        <dbReference type="EMBL" id="KAK9056473.1"/>
    </source>
</evidence>
<sequence length="178" mass="19925">MEDAFTSRRRHFNNEPFGFIRFKDVKDVERMERQLNSLAIHGHVMLANLSQVPRGPPPGVLRQRIEARRIPTVRPSVVEYDAHLGGRFKSFNDVVVGVNARDAPQHSEAAKIFLKWKSFNIPDDGATYPSSFFGRALFGEAKDGSSLCSIKFLHHEGGGGVDFDVVYVGGLHVLMVFN</sequence>
<dbReference type="Proteomes" id="UP001408789">
    <property type="component" value="Unassembled WGS sequence"/>
</dbReference>
<reference evidence="1 2" key="1">
    <citation type="submission" date="2024-04" db="EMBL/GenBank/DDBJ databases">
        <title>The reference genome of an endangered Asteraceae, Deinandra increscens subsp. villosa, native to the Central Coast of California.</title>
        <authorList>
            <person name="Guilliams M."/>
            <person name="Hasenstab-Lehman K."/>
            <person name="Meyer R."/>
            <person name="Mcevoy S."/>
        </authorList>
    </citation>
    <scope>NUCLEOTIDE SEQUENCE [LARGE SCALE GENOMIC DNA]</scope>
    <source>
        <tissue evidence="1">Leaf</tissue>
    </source>
</reference>
<dbReference type="InterPro" id="IPR035979">
    <property type="entry name" value="RBD_domain_sf"/>
</dbReference>
<gene>
    <name evidence="1" type="ORF">SSX86_023834</name>
</gene>
<organism evidence="1 2">
    <name type="scientific">Deinandra increscens subsp. villosa</name>
    <dbReference type="NCBI Taxonomy" id="3103831"/>
    <lineage>
        <taxon>Eukaryota</taxon>
        <taxon>Viridiplantae</taxon>
        <taxon>Streptophyta</taxon>
        <taxon>Embryophyta</taxon>
        <taxon>Tracheophyta</taxon>
        <taxon>Spermatophyta</taxon>
        <taxon>Magnoliopsida</taxon>
        <taxon>eudicotyledons</taxon>
        <taxon>Gunneridae</taxon>
        <taxon>Pentapetalae</taxon>
        <taxon>asterids</taxon>
        <taxon>campanulids</taxon>
        <taxon>Asterales</taxon>
        <taxon>Asteraceae</taxon>
        <taxon>Asteroideae</taxon>
        <taxon>Heliantheae alliance</taxon>
        <taxon>Madieae</taxon>
        <taxon>Madiinae</taxon>
        <taxon>Deinandra</taxon>
    </lineage>
</organism>
<name>A0AAP0GN69_9ASTR</name>
<dbReference type="SUPFAM" id="SSF54928">
    <property type="entry name" value="RNA-binding domain, RBD"/>
    <property type="match status" value="1"/>
</dbReference>